<protein>
    <submittedName>
        <fullName evidence="2">DUF2225 domain-containing protein</fullName>
    </submittedName>
</protein>
<dbReference type="PROSITE" id="PS50005">
    <property type="entry name" value="TPR"/>
    <property type="match status" value="1"/>
</dbReference>
<evidence type="ECO:0000256" key="1">
    <source>
        <dbReference type="PROSITE-ProRule" id="PRU00339"/>
    </source>
</evidence>
<gene>
    <name evidence="2" type="ORF">KVH43_09700</name>
</gene>
<keyword evidence="1" id="KW-0802">TPR repeat</keyword>
<dbReference type="RefSeq" id="WP_218282340.1">
    <property type="nucleotide sequence ID" value="NZ_CP078093.1"/>
</dbReference>
<organism evidence="2 3">
    <name type="scientific">Crassaminicella indica</name>
    <dbReference type="NCBI Taxonomy" id="2855394"/>
    <lineage>
        <taxon>Bacteria</taxon>
        <taxon>Bacillati</taxon>
        <taxon>Bacillota</taxon>
        <taxon>Clostridia</taxon>
        <taxon>Eubacteriales</taxon>
        <taxon>Clostridiaceae</taxon>
        <taxon>Crassaminicella</taxon>
    </lineage>
</organism>
<keyword evidence="3" id="KW-1185">Reference proteome</keyword>
<reference evidence="2" key="1">
    <citation type="submission" date="2021-07" db="EMBL/GenBank/DDBJ databases">
        <title>Complete genome sequence of Crassaminicella sp. 143-21, isolated from a deep-sea hydrothermal vent.</title>
        <authorList>
            <person name="Li X."/>
        </authorList>
    </citation>
    <scope>NUCLEOTIDE SEQUENCE</scope>
    <source>
        <strain evidence="2">143-21</strain>
    </source>
</reference>
<dbReference type="Proteomes" id="UP000886818">
    <property type="component" value="Chromosome"/>
</dbReference>
<accession>A0ABX8RB26</accession>
<evidence type="ECO:0000313" key="2">
    <source>
        <dbReference type="EMBL" id="QXM05642.1"/>
    </source>
</evidence>
<feature type="repeat" description="TPR" evidence="1">
    <location>
        <begin position="168"/>
        <end position="201"/>
    </location>
</feature>
<dbReference type="InterPro" id="IPR019734">
    <property type="entry name" value="TPR_rpt"/>
</dbReference>
<dbReference type="Pfam" id="PF09986">
    <property type="entry name" value="DUF2225"/>
    <property type="match status" value="1"/>
</dbReference>
<name>A0ABX8RB26_9CLOT</name>
<sequence>MNKVLYDKEIQCPVCKNVFHTKKVRSSAVRVEKRDTDFCVYYNGENPIFYAVFACPNCGYAALESVFQEISPLGKKMILSEISPKWVQRDLGKERTVDNAIEVYKLALLCAELMNQKKGILGMLCLRLAWLYRYIGEERELEFLGHAVNCFEEAFRYEPLPIGNLDEVSLLYLLGELNRRLEQYDEAIDWFNKAVSNREIKRKRKLDMLAREQWLLAKEEYKRQKGQSQSA</sequence>
<dbReference type="EMBL" id="CP078093">
    <property type="protein sequence ID" value="QXM05642.1"/>
    <property type="molecule type" value="Genomic_DNA"/>
</dbReference>
<dbReference type="InterPro" id="IPR018708">
    <property type="entry name" value="DUF2225"/>
</dbReference>
<proteinExistence type="predicted"/>
<evidence type="ECO:0000313" key="3">
    <source>
        <dbReference type="Proteomes" id="UP000886818"/>
    </source>
</evidence>